<name>A0ACC5UQF9_9PSED</name>
<evidence type="ECO:0000313" key="1">
    <source>
        <dbReference type="EMBL" id="MBV4516615.1"/>
    </source>
</evidence>
<gene>
    <name evidence="1" type="ORF">HU758_015630</name>
</gene>
<dbReference type="Proteomes" id="UP000624243">
    <property type="component" value="Unassembled WGS sequence"/>
</dbReference>
<proteinExistence type="predicted"/>
<keyword evidence="2" id="KW-1185">Reference proteome</keyword>
<accession>A0ACC5UQF9</accession>
<dbReference type="EMBL" id="JABWSB020000009">
    <property type="protein sequence ID" value="MBV4516615.1"/>
    <property type="molecule type" value="Genomic_DNA"/>
</dbReference>
<reference evidence="1 2" key="1">
    <citation type="journal article" date="2020" name="Microorganisms">
        <title>Reliable Identification of Environmental Pseudomonas Isolates Using the rpoD Gene.</title>
        <authorList>
            <consortium name="The Broad Institute Genome Sequencing Platform"/>
            <person name="Girard L."/>
            <person name="Lood C."/>
            <person name="Rokni-Zadeh H."/>
            <person name="van Noort V."/>
            <person name="Lavigne R."/>
            <person name="De Mot R."/>
        </authorList>
    </citation>
    <scope>NUCLEOTIDE SEQUENCE [LARGE SCALE GENOMIC DNA]</scope>
    <source>
        <strain evidence="1 2">RW1P2</strain>
    </source>
</reference>
<organism evidence="1 2">
    <name type="scientific">Pseudomonas kurunegalensis</name>
    <dbReference type="NCBI Taxonomy" id="485880"/>
    <lineage>
        <taxon>Bacteria</taxon>
        <taxon>Pseudomonadati</taxon>
        <taxon>Pseudomonadota</taxon>
        <taxon>Gammaproteobacteria</taxon>
        <taxon>Pseudomonadales</taxon>
        <taxon>Pseudomonadaceae</taxon>
        <taxon>Pseudomonas</taxon>
    </lineage>
</organism>
<protein>
    <submittedName>
        <fullName evidence="1">Helix-turn-helix domain-containing protein</fullName>
    </submittedName>
</protein>
<sequence length="128" mass="14721">MEHLSELPRSVGLRLREERLRFGLSQMEFSKMLGVSRRTQTLYENDGRHPGGLYLYKAQEFGVDVHYVLTGRRQSVPQEELSREAKELLAIFNSLVDRDRDFLLRIAESLGKSARSANSRSANQHEEG</sequence>
<comment type="caution">
    <text evidence="1">The sequence shown here is derived from an EMBL/GenBank/DDBJ whole genome shotgun (WGS) entry which is preliminary data.</text>
</comment>
<evidence type="ECO:0000313" key="2">
    <source>
        <dbReference type="Proteomes" id="UP000624243"/>
    </source>
</evidence>